<evidence type="ECO:0000313" key="1">
    <source>
        <dbReference type="EMBL" id="MQY31214.1"/>
    </source>
</evidence>
<reference evidence="1 2" key="1">
    <citation type="submission" date="2019-10" db="EMBL/GenBank/DDBJ databases">
        <title>Nocardia macrotermitis sp. nov. and Nocardia aurantia sp. nov., isolated from the gut of fungus growing-termite Macrotermes natalensis.</title>
        <authorList>
            <person name="Benndorf R."/>
            <person name="Schwitalla J."/>
            <person name="Martin K."/>
            <person name="De Beer W."/>
            <person name="Kaster A.-K."/>
            <person name="Vollmers J."/>
            <person name="Poulsen M."/>
            <person name="Beemelmanns C."/>
        </authorList>
    </citation>
    <scope>NUCLEOTIDE SEQUENCE [LARGE SCALE GENOMIC DNA]</scope>
    <source>
        <strain evidence="1 2">RB56</strain>
    </source>
</reference>
<comment type="caution">
    <text evidence="1">The sequence shown here is derived from an EMBL/GenBank/DDBJ whole genome shotgun (WGS) entry which is preliminary data.</text>
</comment>
<accession>A0A7K0E229</accession>
<dbReference type="EMBL" id="WEGI01000017">
    <property type="protein sequence ID" value="MQY31214.1"/>
    <property type="molecule type" value="Genomic_DNA"/>
</dbReference>
<dbReference type="AlphaFoldDB" id="A0A7K0E229"/>
<evidence type="ECO:0008006" key="3">
    <source>
        <dbReference type="Google" id="ProtNLM"/>
    </source>
</evidence>
<dbReference type="Proteomes" id="UP000431401">
    <property type="component" value="Unassembled WGS sequence"/>
</dbReference>
<dbReference type="RefSeq" id="WP_153348458.1">
    <property type="nucleotide sequence ID" value="NZ_WEGI01000017.1"/>
</dbReference>
<gene>
    <name evidence="1" type="ORF">NRB56_68220</name>
</gene>
<proteinExistence type="predicted"/>
<keyword evidence="2" id="KW-1185">Reference proteome</keyword>
<sequence>MTEPAPLARKIGMKPGHIVHLRHRPAGWVVPDAPAGCAIAEGDPAGADMTIAFYRELSRLRSEASDLAAELDDHAMLWIAWPRRAAGHRSDITDTLARDLLLSTGLVDVKVAALGADWSGLKFVRRVEHRR</sequence>
<dbReference type="OrthoDB" id="9800461at2"/>
<protein>
    <recommendedName>
        <fullName evidence="3">DUF3052 domain-containing protein</fullName>
    </recommendedName>
</protein>
<name>A0A7K0E229_9NOCA</name>
<evidence type="ECO:0000313" key="2">
    <source>
        <dbReference type="Proteomes" id="UP000431401"/>
    </source>
</evidence>
<organism evidence="1 2">
    <name type="scientific">Nocardia aurantia</name>
    <dbReference type="NCBI Taxonomy" id="2585199"/>
    <lineage>
        <taxon>Bacteria</taxon>
        <taxon>Bacillati</taxon>
        <taxon>Actinomycetota</taxon>
        <taxon>Actinomycetes</taxon>
        <taxon>Mycobacteriales</taxon>
        <taxon>Nocardiaceae</taxon>
        <taxon>Nocardia</taxon>
    </lineage>
</organism>